<proteinExistence type="predicted"/>
<feature type="compositionally biased region" description="Low complexity" evidence="1">
    <location>
        <begin position="33"/>
        <end position="59"/>
    </location>
</feature>
<protein>
    <recommendedName>
        <fullName evidence="2">DUF7330 domain-containing protein</fullName>
    </recommendedName>
</protein>
<feature type="region of interest" description="Disordered" evidence="1">
    <location>
        <begin position="120"/>
        <end position="201"/>
    </location>
</feature>
<reference evidence="3" key="1">
    <citation type="submission" date="2020-11" db="EMBL/GenBank/DDBJ databases">
        <authorList>
            <consortium name="DOE Joint Genome Institute"/>
            <person name="Ahrendt S."/>
            <person name="Riley R."/>
            <person name="Andreopoulos W."/>
            <person name="Labutti K."/>
            <person name="Pangilinan J."/>
            <person name="Ruiz-Duenas F.J."/>
            <person name="Barrasa J.M."/>
            <person name="Sanchez-Garcia M."/>
            <person name="Camarero S."/>
            <person name="Miyauchi S."/>
            <person name="Serrano A."/>
            <person name="Linde D."/>
            <person name="Babiker R."/>
            <person name="Drula E."/>
            <person name="Ayuso-Fernandez I."/>
            <person name="Pacheco R."/>
            <person name="Padilla G."/>
            <person name="Ferreira P."/>
            <person name="Barriuso J."/>
            <person name="Kellner H."/>
            <person name="Castanera R."/>
            <person name="Alfaro M."/>
            <person name="Ramirez L."/>
            <person name="Pisabarro A.G."/>
            <person name="Kuo A."/>
            <person name="Tritt A."/>
            <person name="Lipzen A."/>
            <person name="He G."/>
            <person name="Yan M."/>
            <person name="Ng V."/>
            <person name="Cullen D."/>
            <person name="Martin F."/>
            <person name="Rosso M.-N."/>
            <person name="Henrissat B."/>
            <person name="Hibbett D."/>
            <person name="Martinez A.T."/>
            <person name="Grigoriev I.V."/>
        </authorList>
    </citation>
    <scope>NUCLEOTIDE SEQUENCE</scope>
    <source>
        <strain evidence="3">ATCC 90797</strain>
    </source>
</reference>
<evidence type="ECO:0000259" key="2">
    <source>
        <dbReference type="Pfam" id="PF24016"/>
    </source>
</evidence>
<dbReference type="OrthoDB" id="2593559at2759"/>
<keyword evidence="4" id="KW-1185">Reference proteome</keyword>
<dbReference type="InterPro" id="IPR055754">
    <property type="entry name" value="DUF7330"/>
</dbReference>
<comment type="caution">
    <text evidence="3">The sequence shown here is derived from an EMBL/GenBank/DDBJ whole genome shotgun (WGS) entry which is preliminary data.</text>
</comment>
<feature type="compositionally biased region" description="Low complexity" evidence="1">
    <location>
        <begin position="190"/>
        <end position="201"/>
    </location>
</feature>
<organism evidence="3 4">
    <name type="scientific">Pleurotus eryngii</name>
    <name type="common">Boletus of the steppes</name>
    <dbReference type="NCBI Taxonomy" id="5323"/>
    <lineage>
        <taxon>Eukaryota</taxon>
        <taxon>Fungi</taxon>
        <taxon>Dikarya</taxon>
        <taxon>Basidiomycota</taxon>
        <taxon>Agaricomycotina</taxon>
        <taxon>Agaricomycetes</taxon>
        <taxon>Agaricomycetidae</taxon>
        <taxon>Agaricales</taxon>
        <taxon>Pleurotineae</taxon>
        <taxon>Pleurotaceae</taxon>
        <taxon>Pleurotus</taxon>
    </lineage>
</organism>
<feature type="domain" description="DUF7330" evidence="2">
    <location>
        <begin position="221"/>
        <end position="426"/>
    </location>
</feature>
<gene>
    <name evidence="3" type="ORF">BDN71DRAFT_1454428</name>
</gene>
<feature type="region of interest" description="Disordered" evidence="1">
    <location>
        <begin position="23"/>
        <end position="95"/>
    </location>
</feature>
<accession>A0A9P5ZR39</accession>
<evidence type="ECO:0000256" key="1">
    <source>
        <dbReference type="SAM" id="MobiDB-lite"/>
    </source>
</evidence>
<dbReference type="EMBL" id="MU154644">
    <property type="protein sequence ID" value="KAF9490321.1"/>
    <property type="molecule type" value="Genomic_DNA"/>
</dbReference>
<dbReference type="Proteomes" id="UP000807025">
    <property type="component" value="Unassembled WGS sequence"/>
</dbReference>
<evidence type="ECO:0000313" key="4">
    <source>
        <dbReference type="Proteomes" id="UP000807025"/>
    </source>
</evidence>
<sequence>MEALGTSMLSGISRALRNNSLPFPSFPPVPMASTTSRSSTPRISSPPMANSPPMASSMPILLSRPAPPGYTSIPEGIDATPCSPEQYAQSQDPTVSSVVDVPPMDFLSMRPTSSVLSDFAYDGPYPHERTNRRSAYYRGESHLSPPRTERRPSAPSEPFLLSPLLNAATPSPSPHATLQPPPPHHRRESSSGSSFTITSGSTKINPTNYVSLSRSSTCKRNLVSLLRNSSSIKGHFAINPFMHVPGNLLASLPESENSSNQFSRRLNLRLDVQNGGIDVDIHLLGDAARAGEGGRKERAFLHLEVKDGYEQGLDKFPLVTRIHTPDLARPPFHLVANAVNGYVSLHLPNSFHGLLTVHVSAGDLEKHIEIASGLMAHAVLLRETTDSRSYFIGEMGGWVKNEDNWEGDEIVASVEQGLVRAQFEDEKGQDLFRNLLWKYVGL</sequence>
<dbReference type="Pfam" id="PF24016">
    <property type="entry name" value="DUF7330"/>
    <property type="match status" value="1"/>
</dbReference>
<dbReference type="AlphaFoldDB" id="A0A9P5ZR39"/>
<evidence type="ECO:0000313" key="3">
    <source>
        <dbReference type="EMBL" id="KAF9490321.1"/>
    </source>
</evidence>
<name>A0A9P5ZR39_PLEER</name>